<dbReference type="Pfam" id="PF07254">
    <property type="entry name" value="Cpta_toxin"/>
    <property type="match status" value="1"/>
</dbReference>
<feature type="transmembrane region" description="Helical" evidence="1">
    <location>
        <begin position="18"/>
        <end position="34"/>
    </location>
</feature>
<accession>A0A2I0CQV0</accession>
<evidence type="ECO:0000313" key="3">
    <source>
        <dbReference type="Proteomes" id="UP000242861"/>
    </source>
</evidence>
<protein>
    <recommendedName>
        <fullName evidence="4">Toxin CptA</fullName>
    </recommendedName>
</protein>
<evidence type="ECO:0008006" key="4">
    <source>
        <dbReference type="Google" id="ProtNLM"/>
    </source>
</evidence>
<evidence type="ECO:0000313" key="2">
    <source>
        <dbReference type="EMBL" id="PKF71532.1"/>
    </source>
</evidence>
<name>A0A2I0CQV0_9PSED</name>
<dbReference type="AlphaFoldDB" id="A0A2I0CQV0"/>
<keyword evidence="1" id="KW-0812">Transmembrane</keyword>
<keyword evidence="1" id="KW-0472">Membrane</keyword>
<reference evidence="3" key="1">
    <citation type="submission" date="2017-12" db="EMBL/GenBank/DDBJ databases">
        <authorList>
            <person name="Yu X.-Y."/>
        </authorList>
    </citation>
    <scope>NUCLEOTIDE SEQUENCE [LARGE SCALE GENOMIC DNA]</scope>
    <source>
        <strain evidence="3">ZYSR67-Z</strain>
    </source>
</reference>
<keyword evidence="1" id="KW-1133">Transmembrane helix</keyword>
<dbReference type="Proteomes" id="UP000242861">
    <property type="component" value="Unassembled WGS sequence"/>
</dbReference>
<gene>
    <name evidence="2" type="ORF">CW360_07345</name>
</gene>
<dbReference type="EMBL" id="PIYS01000012">
    <property type="protein sequence ID" value="PKF71532.1"/>
    <property type="molecule type" value="Genomic_DNA"/>
</dbReference>
<comment type="caution">
    <text evidence="2">The sequence shown here is derived from an EMBL/GenBank/DDBJ whole genome shotgun (WGS) entry which is preliminary data.</text>
</comment>
<organism evidence="2 3">
    <name type="scientific">Pseudomonas fluvialis</name>
    <dbReference type="NCBI Taxonomy" id="1793966"/>
    <lineage>
        <taxon>Bacteria</taxon>
        <taxon>Pseudomonadati</taxon>
        <taxon>Pseudomonadota</taxon>
        <taxon>Gammaproteobacteria</taxon>
        <taxon>Pseudomonadales</taxon>
        <taxon>Pseudomonadaceae</taxon>
        <taxon>Pseudomonas</taxon>
    </lineage>
</organism>
<evidence type="ECO:0000256" key="1">
    <source>
        <dbReference type="SAM" id="Phobius"/>
    </source>
</evidence>
<dbReference type="InterPro" id="IPR009883">
    <property type="entry name" value="YgfX"/>
</dbReference>
<proteinExistence type="predicted"/>
<sequence>MSAAIEPFECHWQASPRLLWLYALALLAALLALACSPLPLWLQVLGVCSLIGHAFWVVPRRLSLSHASAFSGLRHDRQGWQLFSRRQGWQAVQLCPQSVVLPWLVLLQVRVPGRLGYRHVLIADDSLERQQHRRLRVRLRFSRNRFRAAG</sequence>
<dbReference type="RefSeq" id="WP_101193255.1">
    <property type="nucleotide sequence ID" value="NZ_PIYS01000012.1"/>
</dbReference>